<evidence type="ECO:0000313" key="1">
    <source>
        <dbReference type="EMBL" id="CAB3999251.1"/>
    </source>
</evidence>
<proteinExistence type="predicted"/>
<keyword evidence="2" id="KW-1185">Reference proteome</keyword>
<accession>A0A7D9E3M1</accession>
<evidence type="ECO:0000313" key="2">
    <source>
        <dbReference type="Proteomes" id="UP001152795"/>
    </source>
</evidence>
<dbReference type="AlphaFoldDB" id="A0A7D9E3M1"/>
<dbReference type="Proteomes" id="UP001152795">
    <property type="component" value="Unassembled WGS sequence"/>
</dbReference>
<protein>
    <submittedName>
        <fullName evidence="1">Uncharacterized protein</fullName>
    </submittedName>
</protein>
<dbReference type="EMBL" id="CACRXK020003547">
    <property type="protein sequence ID" value="CAB3999251.1"/>
    <property type="molecule type" value="Genomic_DNA"/>
</dbReference>
<gene>
    <name evidence="1" type="ORF">PACLA_8A036239</name>
</gene>
<comment type="caution">
    <text evidence="1">The sequence shown here is derived from an EMBL/GenBank/DDBJ whole genome shotgun (WGS) entry which is preliminary data.</text>
</comment>
<organism evidence="1 2">
    <name type="scientific">Paramuricea clavata</name>
    <name type="common">Red gorgonian</name>
    <name type="synonym">Violescent sea-whip</name>
    <dbReference type="NCBI Taxonomy" id="317549"/>
    <lineage>
        <taxon>Eukaryota</taxon>
        <taxon>Metazoa</taxon>
        <taxon>Cnidaria</taxon>
        <taxon>Anthozoa</taxon>
        <taxon>Octocorallia</taxon>
        <taxon>Malacalcyonacea</taxon>
        <taxon>Plexauridae</taxon>
        <taxon>Paramuricea</taxon>
    </lineage>
</organism>
<sequence>MTDTSFEVIELGSPNRPYVVFRSNKKLDDDDLYLSSDAAGNMQLKVWNKPVPDPPNTTAEVDPALLFRLVRPFGQE</sequence>
<reference evidence="1" key="1">
    <citation type="submission" date="2020-04" db="EMBL/GenBank/DDBJ databases">
        <authorList>
            <person name="Alioto T."/>
            <person name="Alioto T."/>
            <person name="Gomez Garrido J."/>
        </authorList>
    </citation>
    <scope>NUCLEOTIDE SEQUENCE</scope>
    <source>
        <strain evidence="1">A484AB</strain>
    </source>
</reference>
<name>A0A7D9E3M1_PARCT</name>